<evidence type="ECO:0000256" key="5">
    <source>
        <dbReference type="RuleBase" id="RU000499"/>
    </source>
</evidence>
<comment type="caution">
    <text evidence="6">The sequence shown here is derived from an EMBL/GenBank/DDBJ whole genome shotgun (WGS) entry which is preliminary data.</text>
</comment>
<keyword evidence="3 5" id="KW-0560">Oxidoreductase</keyword>
<dbReference type="AlphaFoldDB" id="A0A919M3J1"/>
<dbReference type="PROSITE" id="PS51355">
    <property type="entry name" value="GLUTATHIONE_PEROXID_3"/>
    <property type="match status" value="1"/>
</dbReference>
<dbReference type="PIRSF" id="PIRSF000303">
    <property type="entry name" value="Glutathion_perox"/>
    <property type="match status" value="1"/>
</dbReference>
<evidence type="ECO:0000313" key="6">
    <source>
        <dbReference type="EMBL" id="GID63248.1"/>
    </source>
</evidence>
<dbReference type="Gene3D" id="3.40.30.10">
    <property type="entry name" value="Glutaredoxin"/>
    <property type="match status" value="1"/>
</dbReference>
<dbReference type="CDD" id="cd00340">
    <property type="entry name" value="GSH_Peroxidase"/>
    <property type="match status" value="1"/>
</dbReference>
<dbReference type="InterPro" id="IPR000889">
    <property type="entry name" value="Glutathione_peroxidase"/>
</dbReference>
<dbReference type="GO" id="GO:0004601">
    <property type="term" value="F:peroxidase activity"/>
    <property type="evidence" value="ECO:0007669"/>
    <property type="project" value="UniProtKB-KW"/>
</dbReference>
<evidence type="ECO:0000256" key="3">
    <source>
        <dbReference type="ARBA" id="ARBA00023002"/>
    </source>
</evidence>
<dbReference type="PANTHER" id="PTHR11592">
    <property type="entry name" value="GLUTATHIONE PEROXIDASE"/>
    <property type="match status" value="1"/>
</dbReference>
<dbReference type="PANTHER" id="PTHR11592:SF40">
    <property type="entry name" value="THIOREDOXIN_GLUTATHIONE PEROXIDASE BTUE"/>
    <property type="match status" value="1"/>
</dbReference>
<evidence type="ECO:0000256" key="1">
    <source>
        <dbReference type="ARBA" id="ARBA00006926"/>
    </source>
</evidence>
<dbReference type="Proteomes" id="UP000619479">
    <property type="component" value="Unassembled WGS sequence"/>
</dbReference>
<dbReference type="PRINTS" id="PR01011">
    <property type="entry name" value="GLUTPROXDASE"/>
</dbReference>
<protein>
    <recommendedName>
        <fullName evidence="5">Glutathione peroxidase</fullName>
    </recommendedName>
</protein>
<dbReference type="InterPro" id="IPR036249">
    <property type="entry name" value="Thioredoxin-like_sf"/>
</dbReference>
<organism evidence="6 7">
    <name type="scientific">Actinoplanes cyaneus</name>
    <dbReference type="NCBI Taxonomy" id="52696"/>
    <lineage>
        <taxon>Bacteria</taxon>
        <taxon>Bacillati</taxon>
        <taxon>Actinomycetota</taxon>
        <taxon>Actinomycetes</taxon>
        <taxon>Micromonosporales</taxon>
        <taxon>Micromonosporaceae</taxon>
        <taxon>Actinoplanes</taxon>
    </lineage>
</organism>
<keyword evidence="2 5" id="KW-0575">Peroxidase</keyword>
<dbReference type="EMBL" id="BOMH01000007">
    <property type="protein sequence ID" value="GID63248.1"/>
    <property type="molecule type" value="Genomic_DNA"/>
</dbReference>
<dbReference type="GO" id="GO:0034599">
    <property type="term" value="P:cellular response to oxidative stress"/>
    <property type="evidence" value="ECO:0007669"/>
    <property type="project" value="TreeGrafter"/>
</dbReference>
<keyword evidence="7" id="KW-1185">Reference proteome</keyword>
<accession>A0A919M3J1</accession>
<dbReference type="Pfam" id="PF00255">
    <property type="entry name" value="GSHPx"/>
    <property type="match status" value="1"/>
</dbReference>
<sequence>MTIFDVDIDALTGGTTDLDRYRGSVLLVVNVASRCGLTPQYDKLQPLYDAYRDRGLVVLGVPCDQFGNQEPGTASEIDEFCRTTYGVTFPMTEKVEVNGAGRHPLYTGLIGGGPDIRWNFEKFVVGPDGTVTARFGPQVEPDDPEVVATIEKLLPR</sequence>
<dbReference type="InterPro" id="IPR029759">
    <property type="entry name" value="GPX_AS"/>
</dbReference>
<evidence type="ECO:0000313" key="7">
    <source>
        <dbReference type="Proteomes" id="UP000619479"/>
    </source>
</evidence>
<dbReference type="RefSeq" id="WP_203738690.1">
    <property type="nucleotide sequence ID" value="NZ_BAAAUC010000073.1"/>
</dbReference>
<dbReference type="FunFam" id="3.40.30.10:FF:000010">
    <property type="entry name" value="Glutathione peroxidase"/>
    <property type="match status" value="1"/>
</dbReference>
<name>A0A919M3J1_9ACTN</name>
<dbReference type="SUPFAM" id="SSF52833">
    <property type="entry name" value="Thioredoxin-like"/>
    <property type="match status" value="1"/>
</dbReference>
<evidence type="ECO:0000256" key="4">
    <source>
        <dbReference type="PIRSR" id="PIRSR000303-1"/>
    </source>
</evidence>
<evidence type="ECO:0000256" key="2">
    <source>
        <dbReference type="ARBA" id="ARBA00022559"/>
    </source>
</evidence>
<gene>
    <name evidence="6" type="ORF">Acy02nite_11290</name>
</gene>
<reference evidence="6" key="1">
    <citation type="submission" date="2021-01" db="EMBL/GenBank/DDBJ databases">
        <title>Whole genome shotgun sequence of Actinoplanes cyaneus NBRC 14990.</title>
        <authorList>
            <person name="Komaki H."/>
            <person name="Tamura T."/>
        </authorList>
    </citation>
    <scope>NUCLEOTIDE SEQUENCE</scope>
    <source>
        <strain evidence="6">NBRC 14990</strain>
    </source>
</reference>
<comment type="similarity">
    <text evidence="1 5">Belongs to the glutathione peroxidase family.</text>
</comment>
<feature type="active site" evidence="4">
    <location>
        <position position="35"/>
    </location>
</feature>
<dbReference type="PROSITE" id="PS00460">
    <property type="entry name" value="GLUTATHIONE_PEROXID_1"/>
    <property type="match status" value="1"/>
</dbReference>
<proteinExistence type="inferred from homology"/>